<reference evidence="1 2" key="1">
    <citation type="submission" date="2018-10" db="EMBL/GenBank/DDBJ databases">
        <title>A high-quality apple genome assembly.</title>
        <authorList>
            <person name="Hu J."/>
        </authorList>
    </citation>
    <scope>NUCLEOTIDE SEQUENCE [LARGE SCALE GENOMIC DNA]</scope>
    <source>
        <strain evidence="2">cv. HFTH1</strain>
        <tissue evidence="1">Young leaf</tissue>
    </source>
</reference>
<name>A0A498KAA7_MALDO</name>
<organism evidence="1 2">
    <name type="scientific">Malus domestica</name>
    <name type="common">Apple</name>
    <name type="synonym">Pyrus malus</name>
    <dbReference type="NCBI Taxonomy" id="3750"/>
    <lineage>
        <taxon>Eukaryota</taxon>
        <taxon>Viridiplantae</taxon>
        <taxon>Streptophyta</taxon>
        <taxon>Embryophyta</taxon>
        <taxon>Tracheophyta</taxon>
        <taxon>Spermatophyta</taxon>
        <taxon>Magnoliopsida</taxon>
        <taxon>eudicotyledons</taxon>
        <taxon>Gunneridae</taxon>
        <taxon>Pentapetalae</taxon>
        <taxon>rosids</taxon>
        <taxon>fabids</taxon>
        <taxon>Rosales</taxon>
        <taxon>Rosaceae</taxon>
        <taxon>Amygdaloideae</taxon>
        <taxon>Maleae</taxon>
        <taxon>Malus</taxon>
    </lineage>
</organism>
<dbReference type="AlphaFoldDB" id="A0A498KAA7"/>
<gene>
    <name evidence="1" type="ORF">DVH24_006406</name>
</gene>
<comment type="caution">
    <text evidence="1">The sequence shown here is derived from an EMBL/GenBank/DDBJ whole genome shotgun (WGS) entry which is preliminary data.</text>
</comment>
<protein>
    <submittedName>
        <fullName evidence="1">Uncharacterized protein</fullName>
    </submittedName>
</protein>
<evidence type="ECO:0000313" key="2">
    <source>
        <dbReference type="Proteomes" id="UP000290289"/>
    </source>
</evidence>
<sequence>MSSRLARLRMARERIGEGSEENYRVRKGKDDGICWIESGEKKEGMNEGMETDEKVVEAEHSTMIDARAPIHCTKRWQFHK</sequence>
<keyword evidence="2" id="KW-1185">Reference proteome</keyword>
<evidence type="ECO:0000313" key="1">
    <source>
        <dbReference type="EMBL" id="RXI05149.1"/>
    </source>
</evidence>
<proteinExistence type="predicted"/>
<dbReference type="Proteomes" id="UP000290289">
    <property type="component" value="Chromosome 2"/>
</dbReference>
<accession>A0A498KAA7</accession>
<dbReference type="EMBL" id="RDQH01000328">
    <property type="protein sequence ID" value="RXI05149.1"/>
    <property type="molecule type" value="Genomic_DNA"/>
</dbReference>